<dbReference type="InterPro" id="IPR000182">
    <property type="entry name" value="GNAT_dom"/>
</dbReference>
<reference evidence="4" key="2">
    <citation type="submission" date="2021-09" db="EMBL/GenBank/DDBJ databases">
        <authorList>
            <person name="Gilroy R."/>
        </authorList>
    </citation>
    <scope>NUCLEOTIDE SEQUENCE</scope>
    <source>
        <strain evidence="4">ChiGjej5B5-7349</strain>
    </source>
</reference>
<name>A0A921MEL6_9MICO</name>
<evidence type="ECO:0000259" key="3">
    <source>
        <dbReference type="PROSITE" id="PS51186"/>
    </source>
</evidence>
<dbReference type="EC" id="2.3.1.-" evidence="4"/>
<protein>
    <submittedName>
        <fullName evidence="4">GNAT family N-acetyltransferase</fullName>
        <ecNumber evidence="4">2.3.1.-</ecNumber>
    </submittedName>
</protein>
<evidence type="ECO:0000256" key="2">
    <source>
        <dbReference type="ARBA" id="ARBA00023315"/>
    </source>
</evidence>
<keyword evidence="1 4" id="KW-0808">Transferase</keyword>
<evidence type="ECO:0000313" key="5">
    <source>
        <dbReference type="Proteomes" id="UP000784435"/>
    </source>
</evidence>
<dbReference type="Gene3D" id="3.40.630.30">
    <property type="match status" value="1"/>
</dbReference>
<gene>
    <name evidence="4" type="ORF">K8V08_09720</name>
</gene>
<dbReference type="EMBL" id="DYUK01000210">
    <property type="protein sequence ID" value="HJG80673.1"/>
    <property type="molecule type" value="Genomic_DNA"/>
</dbReference>
<reference evidence="4" key="1">
    <citation type="journal article" date="2021" name="PeerJ">
        <title>Extensive microbial diversity within the chicken gut microbiome revealed by metagenomics and culture.</title>
        <authorList>
            <person name="Gilroy R."/>
            <person name="Ravi A."/>
            <person name="Getino M."/>
            <person name="Pursley I."/>
            <person name="Horton D.L."/>
            <person name="Alikhan N.F."/>
            <person name="Baker D."/>
            <person name="Gharbi K."/>
            <person name="Hall N."/>
            <person name="Watson M."/>
            <person name="Adriaenssens E.M."/>
            <person name="Foster-Nyarko E."/>
            <person name="Jarju S."/>
            <person name="Secka A."/>
            <person name="Antonio M."/>
            <person name="Oren A."/>
            <person name="Chaudhuri R.R."/>
            <person name="La Ragione R."/>
            <person name="Hildebrand F."/>
            <person name="Pallen M.J."/>
        </authorList>
    </citation>
    <scope>NUCLEOTIDE SEQUENCE</scope>
    <source>
        <strain evidence="4">ChiGjej5B5-7349</strain>
    </source>
</reference>
<accession>A0A921MEL6</accession>
<comment type="caution">
    <text evidence="4">The sequence shown here is derived from an EMBL/GenBank/DDBJ whole genome shotgun (WGS) entry which is preliminary data.</text>
</comment>
<evidence type="ECO:0000256" key="1">
    <source>
        <dbReference type="ARBA" id="ARBA00022679"/>
    </source>
</evidence>
<keyword evidence="2 4" id="KW-0012">Acyltransferase</keyword>
<organism evidence="4 5">
    <name type="scientific">Brevibacterium senegalense</name>
    <dbReference type="NCBI Taxonomy" id="1033736"/>
    <lineage>
        <taxon>Bacteria</taxon>
        <taxon>Bacillati</taxon>
        <taxon>Actinomycetota</taxon>
        <taxon>Actinomycetes</taxon>
        <taxon>Micrococcales</taxon>
        <taxon>Brevibacteriaceae</taxon>
        <taxon>Brevibacterium</taxon>
    </lineage>
</organism>
<sequence length="163" mass="18074">MPIVIREPVVDDVEGMARVHVDAWRETYRGQMPDAVLDDPGLLERRRAMWRSFFTPENQRTYRVAVAEQDGRIVGIAMVGPSREADRPDGLHLFVLYTYAPIHGGGAGAGLLDAVLGPDESATLWVADPNPRAQAFYRKHGFAPDGSTTTDEDLGLTEIRMVR</sequence>
<dbReference type="PROSITE" id="PS51186">
    <property type="entry name" value="GNAT"/>
    <property type="match status" value="1"/>
</dbReference>
<dbReference type="Proteomes" id="UP000784435">
    <property type="component" value="Unassembled WGS sequence"/>
</dbReference>
<dbReference type="Pfam" id="PF00583">
    <property type="entry name" value="Acetyltransf_1"/>
    <property type="match status" value="1"/>
</dbReference>
<dbReference type="GO" id="GO:0016747">
    <property type="term" value="F:acyltransferase activity, transferring groups other than amino-acyl groups"/>
    <property type="evidence" value="ECO:0007669"/>
    <property type="project" value="InterPro"/>
</dbReference>
<dbReference type="AlphaFoldDB" id="A0A921MEL6"/>
<dbReference type="SUPFAM" id="SSF55729">
    <property type="entry name" value="Acyl-CoA N-acyltransferases (Nat)"/>
    <property type="match status" value="1"/>
</dbReference>
<dbReference type="PANTHER" id="PTHR43877">
    <property type="entry name" value="AMINOALKYLPHOSPHONATE N-ACETYLTRANSFERASE-RELATED-RELATED"/>
    <property type="match status" value="1"/>
</dbReference>
<dbReference type="InterPro" id="IPR016181">
    <property type="entry name" value="Acyl_CoA_acyltransferase"/>
</dbReference>
<proteinExistence type="predicted"/>
<dbReference type="InterPro" id="IPR050832">
    <property type="entry name" value="Bact_Acetyltransf"/>
</dbReference>
<evidence type="ECO:0000313" key="4">
    <source>
        <dbReference type="EMBL" id="HJG80673.1"/>
    </source>
</evidence>
<feature type="domain" description="N-acetyltransferase" evidence="3">
    <location>
        <begin position="3"/>
        <end position="163"/>
    </location>
</feature>